<dbReference type="AlphaFoldDB" id="A0A8X6N2J4"/>
<sequence length="139" mass="15934">MATVVDKQPETEKENSPIGVKWKRGLLDFNAKPLIPFSCLTPSTSLAKVRFNDQLLTSACKLTKHPEMMRQLTLEVINNIQSRALILYTDRNKSHSGRTGSVFYAKVEENLVFRCRFSNPDNCPVFRSELLEIRETLNF</sequence>
<proteinExistence type="predicted"/>
<evidence type="ECO:0000313" key="2">
    <source>
        <dbReference type="Proteomes" id="UP000887013"/>
    </source>
</evidence>
<comment type="caution">
    <text evidence="1">The sequence shown here is derived from an EMBL/GenBank/DDBJ whole genome shotgun (WGS) entry which is preliminary data.</text>
</comment>
<evidence type="ECO:0000313" key="1">
    <source>
        <dbReference type="EMBL" id="GFS90761.1"/>
    </source>
</evidence>
<accession>A0A8X6N2J4</accession>
<dbReference type="Proteomes" id="UP000887013">
    <property type="component" value="Unassembled WGS sequence"/>
</dbReference>
<dbReference type="OrthoDB" id="6434835at2759"/>
<organism evidence="1 2">
    <name type="scientific">Nephila pilipes</name>
    <name type="common">Giant wood spider</name>
    <name type="synonym">Nephila maculata</name>
    <dbReference type="NCBI Taxonomy" id="299642"/>
    <lineage>
        <taxon>Eukaryota</taxon>
        <taxon>Metazoa</taxon>
        <taxon>Ecdysozoa</taxon>
        <taxon>Arthropoda</taxon>
        <taxon>Chelicerata</taxon>
        <taxon>Arachnida</taxon>
        <taxon>Araneae</taxon>
        <taxon>Araneomorphae</taxon>
        <taxon>Entelegynae</taxon>
        <taxon>Araneoidea</taxon>
        <taxon>Nephilidae</taxon>
        <taxon>Nephila</taxon>
    </lineage>
</organism>
<dbReference type="EMBL" id="BMAW01053373">
    <property type="protein sequence ID" value="GFS90761.1"/>
    <property type="molecule type" value="Genomic_DNA"/>
</dbReference>
<reference evidence="1" key="1">
    <citation type="submission" date="2020-08" db="EMBL/GenBank/DDBJ databases">
        <title>Multicomponent nature underlies the extraordinary mechanical properties of spider dragline silk.</title>
        <authorList>
            <person name="Kono N."/>
            <person name="Nakamura H."/>
            <person name="Mori M."/>
            <person name="Yoshida Y."/>
            <person name="Ohtoshi R."/>
            <person name="Malay A.D."/>
            <person name="Moran D.A.P."/>
            <person name="Tomita M."/>
            <person name="Numata K."/>
            <person name="Arakawa K."/>
        </authorList>
    </citation>
    <scope>NUCLEOTIDE SEQUENCE</scope>
</reference>
<name>A0A8X6N2J4_NEPPI</name>
<keyword evidence="2" id="KW-1185">Reference proteome</keyword>
<protein>
    <submittedName>
        <fullName evidence="1">RNase H domain-containing protein</fullName>
    </submittedName>
</protein>
<gene>
    <name evidence="1" type="primary">AVEN_98493_1</name>
    <name evidence="1" type="ORF">NPIL_450281</name>
</gene>